<comment type="caution">
    <text evidence="3">The sequence shown here is derived from an EMBL/GenBank/DDBJ whole genome shotgun (WGS) entry which is preliminary data.</text>
</comment>
<dbReference type="SUPFAM" id="SSF56112">
    <property type="entry name" value="Protein kinase-like (PK-like)"/>
    <property type="match status" value="1"/>
</dbReference>
<gene>
    <name evidence="3" type="ORF">Fmac_005058</name>
</gene>
<evidence type="ECO:0000313" key="4">
    <source>
        <dbReference type="Proteomes" id="UP001603857"/>
    </source>
</evidence>
<evidence type="ECO:0000256" key="1">
    <source>
        <dbReference type="ARBA" id="ARBA00022729"/>
    </source>
</evidence>
<dbReference type="AlphaFoldDB" id="A0ABD1N816"/>
<accession>A0ABD1N816</accession>
<evidence type="ECO:0000259" key="2">
    <source>
        <dbReference type="PROSITE" id="PS50011"/>
    </source>
</evidence>
<dbReference type="SMART" id="SM00220">
    <property type="entry name" value="S_TKc"/>
    <property type="match status" value="1"/>
</dbReference>
<name>A0ABD1N816_9FABA</name>
<organism evidence="3 4">
    <name type="scientific">Flemingia macrophylla</name>
    <dbReference type="NCBI Taxonomy" id="520843"/>
    <lineage>
        <taxon>Eukaryota</taxon>
        <taxon>Viridiplantae</taxon>
        <taxon>Streptophyta</taxon>
        <taxon>Embryophyta</taxon>
        <taxon>Tracheophyta</taxon>
        <taxon>Spermatophyta</taxon>
        <taxon>Magnoliopsida</taxon>
        <taxon>eudicotyledons</taxon>
        <taxon>Gunneridae</taxon>
        <taxon>Pentapetalae</taxon>
        <taxon>rosids</taxon>
        <taxon>fabids</taxon>
        <taxon>Fabales</taxon>
        <taxon>Fabaceae</taxon>
        <taxon>Papilionoideae</taxon>
        <taxon>50 kb inversion clade</taxon>
        <taxon>NPAAA clade</taxon>
        <taxon>indigoferoid/millettioid clade</taxon>
        <taxon>Phaseoleae</taxon>
        <taxon>Flemingia</taxon>
    </lineage>
</organism>
<sequence>MAVHRNLLRQCGFCMTSAQRVRKVKHSQGGDLQFQIQVAMINKAVHPNFLLLRGFCMTRTQRFLVYPFMVNGSVATSLRAVVGGFGFAKLMNYKDTHDTISLCATVGHMPPEYLSTGQISEKTDVFGYGVMLQEIIVGQRACDLARRANEDDLMFLDWVKVLVKGNRLKELVDAALEENYDLWEAEEIIQVA</sequence>
<dbReference type="InterPro" id="IPR000719">
    <property type="entry name" value="Prot_kinase_dom"/>
</dbReference>
<keyword evidence="1" id="KW-0732">Signal</keyword>
<proteinExistence type="predicted"/>
<dbReference type="InterPro" id="IPR011009">
    <property type="entry name" value="Kinase-like_dom_sf"/>
</dbReference>
<keyword evidence="4" id="KW-1185">Reference proteome</keyword>
<protein>
    <recommendedName>
        <fullName evidence="2">Protein kinase domain-containing protein</fullName>
    </recommendedName>
</protein>
<reference evidence="3 4" key="1">
    <citation type="submission" date="2024-08" db="EMBL/GenBank/DDBJ databases">
        <title>Insights into the chromosomal genome structure of Flemingia macrophylla.</title>
        <authorList>
            <person name="Ding Y."/>
            <person name="Zhao Y."/>
            <person name="Bi W."/>
            <person name="Wu M."/>
            <person name="Zhao G."/>
            <person name="Gong Y."/>
            <person name="Li W."/>
            <person name="Zhang P."/>
        </authorList>
    </citation>
    <scope>NUCLEOTIDE SEQUENCE [LARGE SCALE GENOMIC DNA]</scope>
    <source>
        <strain evidence="3">DYQJB</strain>
        <tissue evidence="3">Leaf</tissue>
    </source>
</reference>
<feature type="domain" description="Protein kinase" evidence="2">
    <location>
        <begin position="1"/>
        <end position="192"/>
    </location>
</feature>
<dbReference type="PANTHER" id="PTHR47988">
    <property type="entry name" value="SOMATIC EMBRYOGENESIS RECEPTOR KINASE 1"/>
    <property type="match status" value="1"/>
</dbReference>
<dbReference type="PROSITE" id="PS50011">
    <property type="entry name" value="PROTEIN_KINASE_DOM"/>
    <property type="match status" value="1"/>
</dbReference>
<dbReference type="Pfam" id="PF00069">
    <property type="entry name" value="Pkinase"/>
    <property type="match status" value="1"/>
</dbReference>
<dbReference type="Gene3D" id="3.30.200.20">
    <property type="entry name" value="Phosphorylase Kinase, domain 1"/>
    <property type="match status" value="1"/>
</dbReference>
<evidence type="ECO:0000313" key="3">
    <source>
        <dbReference type="EMBL" id="KAL2343773.1"/>
    </source>
</evidence>
<dbReference type="EMBL" id="JBGMDY010000002">
    <property type="protein sequence ID" value="KAL2343773.1"/>
    <property type="molecule type" value="Genomic_DNA"/>
</dbReference>
<dbReference type="Gene3D" id="1.10.510.10">
    <property type="entry name" value="Transferase(Phosphotransferase) domain 1"/>
    <property type="match status" value="1"/>
</dbReference>
<dbReference type="Proteomes" id="UP001603857">
    <property type="component" value="Unassembled WGS sequence"/>
</dbReference>